<dbReference type="AlphaFoldDB" id="X0YCR9"/>
<evidence type="ECO:0000256" key="1">
    <source>
        <dbReference type="SAM" id="Phobius"/>
    </source>
</evidence>
<evidence type="ECO:0000313" key="2">
    <source>
        <dbReference type="EMBL" id="GAG45072.1"/>
    </source>
</evidence>
<dbReference type="EMBL" id="BARS01051405">
    <property type="protein sequence ID" value="GAG45072.1"/>
    <property type="molecule type" value="Genomic_DNA"/>
</dbReference>
<feature type="transmembrane region" description="Helical" evidence="1">
    <location>
        <begin position="88"/>
        <end position="106"/>
    </location>
</feature>
<keyword evidence="1" id="KW-0812">Transmembrane</keyword>
<keyword evidence="1" id="KW-1133">Transmembrane helix</keyword>
<evidence type="ECO:0008006" key="3">
    <source>
        <dbReference type="Google" id="ProtNLM"/>
    </source>
</evidence>
<name>X0YCR9_9ZZZZ</name>
<proteinExistence type="predicted"/>
<feature type="transmembrane region" description="Helical" evidence="1">
    <location>
        <begin position="57"/>
        <end position="82"/>
    </location>
</feature>
<keyword evidence="1" id="KW-0472">Membrane</keyword>
<comment type="caution">
    <text evidence="2">The sequence shown here is derived from an EMBL/GenBank/DDBJ whole genome shotgun (WGS) entry which is preliminary data.</text>
</comment>
<gene>
    <name evidence="2" type="ORF">S01H1_76581</name>
</gene>
<reference evidence="2" key="1">
    <citation type="journal article" date="2014" name="Front. Microbiol.">
        <title>High frequency of phylogenetically diverse reductive dehalogenase-homologous genes in deep subseafloor sedimentary metagenomes.</title>
        <authorList>
            <person name="Kawai M."/>
            <person name="Futagami T."/>
            <person name="Toyoda A."/>
            <person name="Takaki Y."/>
            <person name="Nishi S."/>
            <person name="Hori S."/>
            <person name="Arai W."/>
            <person name="Tsubouchi T."/>
            <person name="Morono Y."/>
            <person name="Uchiyama I."/>
            <person name="Ito T."/>
            <person name="Fujiyama A."/>
            <person name="Inagaki F."/>
            <person name="Takami H."/>
        </authorList>
    </citation>
    <scope>NUCLEOTIDE SEQUENCE</scope>
    <source>
        <strain evidence="2">Expedition CK06-06</strain>
    </source>
</reference>
<sequence>MDNLFLYILGSLINSWFICTWFFTSLPLHLFKPFIDKDLEIYSWEDWSNWLMLKNDFIAELLGCPLCLGFWSSLTIATLIANVNGLDYKFILAGWFTWPLIAFTFYKKLEK</sequence>
<organism evidence="2">
    <name type="scientific">marine sediment metagenome</name>
    <dbReference type="NCBI Taxonomy" id="412755"/>
    <lineage>
        <taxon>unclassified sequences</taxon>
        <taxon>metagenomes</taxon>
        <taxon>ecological metagenomes</taxon>
    </lineage>
</organism>
<protein>
    <recommendedName>
        <fullName evidence="3">DUF1360 domain-containing protein</fullName>
    </recommendedName>
</protein>
<feature type="transmembrane region" description="Helical" evidence="1">
    <location>
        <begin position="6"/>
        <end position="31"/>
    </location>
</feature>
<accession>X0YCR9</accession>